<evidence type="ECO:0000313" key="3">
    <source>
        <dbReference type="Proteomes" id="UP001497382"/>
    </source>
</evidence>
<organism evidence="2 3">
    <name type="scientific">Larinioides sclopetarius</name>
    <dbReference type="NCBI Taxonomy" id="280406"/>
    <lineage>
        <taxon>Eukaryota</taxon>
        <taxon>Metazoa</taxon>
        <taxon>Ecdysozoa</taxon>
        <taxon>Arthropoda</taxon>
        <taxon>Chelicerata</taxon>
        <taxon>Arachnida</taxon>
        <taxon>Araneae</taxon>
        <taxon>Araneomorphae</taxon>
        <taxon>Entelegynae</taxon>
        <taxon>Araneoidea</taxon>
        <taxon>Araneidae</taxon>
        <taxon>Larinioides</taxon>
    </lineage>
</organism>
<proteinExistence type="predicted"/>
<evidence type="ECO:0000313" key="2">
    <source>
        <dbReference type="EMBL" id="CAL1299853.1"/>
    </source>
</evidence>
<protein>
    <submittedName>
        <fullName evidence="2">Uncharacterized protein</fullName>
    </submittedName>
</protein>
<keyword evidence="1" id="KW-1133">Transmembrane helix</keyword>
<gene>
    <name evidence="2" type="ORF">LARSCL_LOCUS21608</name>
</gene>
<sequence>MEDRKRGIIQGNYTRKFIGHFHWLKTRRRGNFKLKSIQTIFIFLYLYIFK</sequence>
<comment type="caution">
    <text evidence="2">The sequence shown here is derived from an EMBL/GenBank/DDBJ whole genome shotgun (WGS) entry which is preliminary data.</text>
</comment>
<keyword evidence="1" id="KW-0812">Transmembrane</keyword>
<name>A0AAV2BWY4_9ARAC</name>
<reference evidence="2 3" key="1">
    <citation type="submission" date="2024-04" db="EMBL/GenBank/DDBJ databases">
        <authorList>
            <person name="Rising A."/>
            <person name="Reimegard J."/>
            <person name="Sonavane S."/>
            <person name="Akerstrom W."/>
            <person name="Nylinder S."/>
            <person name="Hedman E."/>
            <person name="Kallberg Y."/>
        </authorList>
    </citation>
    <scope>NUCLEOTIDE SEQUENCE [LARGE SCALE GENOMIC DNA]</scope>
</reference>
<accession>A0AAV2BWY4</accession>
<dbReference type="EMBL" id="CAXIEN010000521">
    <property type="protein sequence ID" value="CAL1299853.1"/>
    <property type="molecule type" value="Genomic_DNA"/>
</dbReference>
<keyword evidence="1" id="KW-0472">Membrane</keyword>
<dbReference type="AlphaFoldDB" id="A0AAV2BWY4"/>
<keyword evidence="3" id="KW-1185">Reference proteome</keyword>
<evidence type="ECO:0000256" key="1">
    <source>
        <dbReference type="SAM" id="Phobius"/>
    </source>
</evidence>
<feature type="transmembrane region" description="Helical" evidence="1">
    <location>
        <begin position="32"/>
        <end position="49"/>
    </location>
</feature>
<dbReference type="Proteomes" id="UP001497382">
    <property type="component" value="Unassembled WGS sequence"/>
</dbReference>